<comment type="function">
    <text evidence="1">Histone-like DNA-binding protein which is capable of wrapping DNA to stabilize it, and thus to prevent its denaturation under extreme environmental conditions.</text>
</comment>
<evidence type="ECO:0000256" key="4">
    <source>
        <dbReference type="RuleBase" id="RU003939"/>
    </source>
</evidence>
<evidence type="ECO:0000256" key="3">
    <source>
        <dbReference type="ARBA" id="ARBA00023125"/>
    </source>
</evidence>
<dbReference type="GO" id="GO:0003677">
    <property type="term" value="F:DNA binding"/>
    <property type="evidence" value="ECO:0007669"/>
    <property type="project" value="UniProtKB-KW"/>
</dbReference>
<reference evidence="5 6" key="1">
    <citation type="submission" date="2020-08" db="EMBL/GenBank/DDBJ databases">
        <title>Genomic Encyclopedia of Type Strains, Phase IV (KMG-IV): sequencing the most valuable type-strain genomes for metagenomic binning, comparative biology and taxonomic classification.</title>
        <authorList>
            <person name="Goeker M."/>
        </authorList>
    </citation>
    <scope>NUCLEOTIDE SEQUENCE [LARGE SCALE GENOMIC DNA]</scope>
    <source>
        <strain evidence="5 6">DSM 2461</strain>
    </source>
</reference>
<dbReference type="RefSeq" id="WP_184747099.1">
    <property type="nucleotide sequence ID" value="NZ_JACHGJ010000004.1"/>
</dbReference>
<dbReference type="Gene3D" id="4.10.520.10">
    <property type="entry name" value="IHF-like DNA-binding proteins"/>
    <property type="match status" value="1"/>
</dbReference>
<dbReference type="InterPro" id="IPR000119">
    <property type="entry name" value="Hist_DNA-bd"/>
</dbReference>
<dbReference type="PRINTS" id="PR01727">
    <property type="entry name" value="DNABINDINGHU"/>
</dbReference>
<dbReference type="Proteomes" id="UP000587760">
    <property type="component" value="Unassembled WGS sequence"/>
</dbReference>
<dbReference type="PANTHER" id="PTHR33175:SF2">
    <property type="entry name" value="INTEGRATION HOST FACTOR SUBUNIT ALPHA"/>
    <property type="match status" value="1"/>
</dbReference>
<keyword evidence="3" id="KW-0238">DNA-binding</keyword>
<organism evidence="5 6">
    <name type="scientific">Spirochaeta isovalerica</name>
    <dbReference type="NCBI Taxonomy" id="150"/>
    <lineage>
        <taxon>Bacteria</taxon>
        <taxon>Pseudomonadati</taxon>
        <taxon>Spirochaetota</taxon>
        <taxon>Spirochaetia</taxon>
        <taxon>Spirochaetales</taxon>
        <taxon>Spirochaetaceae</taxon>
        <taxon>Spirochaeta</taxon>
    </lineage>
</organism>
<dbReference type="InterPro" id="IPR020816">
    <property type="entry name" value="Histone-like_DNA-bd_CS"/>
</dbReference>
<accession>A0A841RBU9</accession>
<dbReference type="PANTHER" id="PTHR33175">
    <property type="entry name" value="DNA-BINDING PROTEIN HU"/>
    <property type="match status" value="1"/>
</dbReference>
<dbReference type="InterPro" id="IPR010992">
    <property type="entry name" value="IHF-like_DNA-bd_dom_sf"/>
</dbReference>
<name>A0A841RBU9_9SPIO</name>
<dbReference type="GO" id="GO:0030527">
    <property type="term" value="F:structural constituent of chromatin"/>
    <property type="evidence" value="ECO:0007669"/>
    <property type="project" value="InterPro"/>
</dbReference>
<evidence type="ECO:0000313" key="6">
    <source>
        <dbReference type="Proteomes" id="UP000587760"/>
    </source>
</evidence>
<evidence type="ECO:0000256" key="2">
    <source>
        <dbReference type="ARBA" id="ARBA00010529"/>
    </source>
</evidence>
<dbReference type="SMART" id="SM00411">
    <property type="entry name" value="BHL"/>
    <property type="match status" value="1"/>
</dbReference>
<dbReference type="GO" id="GO:0005829">
    <property type="term" value="C:cytosol"/>
    <property type="evidence" value="ECO:0007669"/>
    <property type="project" value="TreeGrafter"/>
</dbReference>
<evidence type="ECO:0000313" key="5">
    <source>
        <dbReference type="EMBL" id="MBB6480841.1"/>
    </source>
</evidence>
<proteinExistence type="inferred from homology"/>
<comment type="similarity">
    <text evidence="2 4">Belongs to the bacterial histone-like protein family.</text>
</comment>
<comment type="caution">
    <text evidence="5">The sequence shown here is derived from an EMBL/GenBank/DDBJ whole genome shotgun (WGS) entry which is preliminary data.</text>
</comment>
<dbReference type="PROSITE" id="PS00045">
    <property type="entry name" value="HISTONE_LIKE"/>
    <property type="match status" value="1"/>
</dbReference>
<gene>
    <name evidence="5" type="ORF">HNR50_002514</name>
</gene>
<dbReference type="Pfam" id="PF00216">
    <property type="entry name" value="Bac_DNA_binding"/>
    <property type="match status" value="1"/>
</dbReference>
<dbReference type="CDD" id="cd13836">
    <property type="entry name" value="IHF_B"/>
    <property type="match status" value="1"/>
</dbReference>
<dbReference type="SUPFAM" id="SSF47729">
    <property type="entry name" value="IHF-like DNA-binding proteins"/>
    <property type="match status" value="1"/>
</dbReference>
<dbReference type="AlphaFoldDB" id="A0A841RBU9"/>
<sequence>MTDVKLTKAEIIEHIYEDSGISRKDIHTVIDKFFEEVKQALEDDRIVELRGFGTFEIRTRKGREKARNPKTGEVVPVESHGVTVFRPGKELKTLAWDLRKEPDAQ</sequence>
<protein>
    <submittedName>
        <fullName evidence="5">Integration host factor subunit beta</fullName>
    </submittedName>
</protein>
<evidence type="ECO:0000256" key="1">
    <source>
        <dbReference type="ARBA" id="ARBA00003819"/>
    </source>
</evidence>
<dbReference type="EMBL" id="JACHGJ010000004">
    <property type="protein sequence ID" value="MBB6480841.1"/>
    <property type="molecule type" value="Genomic_DNA"/>
</dbReference>
<keyword evidence="6" id="KW-1185">Reference proteome</keyword>